<dbReference type="SUPFAM" id="SSF103647">
    <property type="entry name" value="TSP type-3 repeat"/>
    <property type="match status" value="1"/>
</dbReference>
<evidence type="ECO:0000313" key="4">
    <source>
        <dbReference type="EMBL" id="MDC3980714.1"/>
    </source>
</evidence>
<feature type="region of interest" description="Disordered" evidence="3">
    <location>
        <begin position="134"/>
        <end position="177"/>
    </location>
</feature>
<gene>
    <name evidence="4" type="ORF">KEG57_09420</name>
</gene>
<protein>
    <submittedName>
        <fullName evidence="4">Thrombospondin type 3 repeat-containing protein</fullName>
    </submittedName>
</protein>
<keyword evidence="1" id="KW-0732">Signal</keyword>
<name>A0A9X3WZ00_9BACT</name>
<evidence type="ECO:0000256" key="2">
    <source>
        <dbReference type="ARBA" id="ARBA00022837"/>
    </source>
</evidence>
<dbReference type="PANTHER" id="PTHR10199">
    <property type="entry name" value="THROMBOSPONDIN"/>
    <property type="match status" value="1"/>
</dbReference>
<organism evidence="4 5">
    <name type="scientific">Polyangium jinanense</name>
    <dbReference type="NCBI Taxonomy" id="2829994"/>
    <lineage>
        <taxon>Bacteria</taxon>
        <taxon>Pseudomonadati</taxon>
        <taxon>Myxococcota</taxon>
        <taxon>Polyangia</taxon>
        <taxon>Polyangiales</taxon>
        <taxon>Polyangiaceae</taxon>
        <taxon>Polyangium</taxon>
    </lineage>
</organism>
<dbReference type="Pfam" id="PF02412">
    <property type="entry name" value="TSP_3"/>
    <property type="match status" value="3"/>
</dbReference>
<dbReference type="AlphaFoldDB" id="A0A9X3WZ00"/>
<dbReference type="Gene3D" id="4.10.1080.10">
    <property type="entry name" value="TSP type-3 repeat"/>
    <property type="match status" value="2"/>
</dbReference>
<dbReference type="EMBL" id="JAGTJJ010000003">
    <property type="protein sequence ID" value="MDC3980714.1"/>
    <property type="molecule type" value="Genomic_DNA"/>
</dbReference>
<evidence type="ECO:0000256" key="1">
    <source>
        <dbReference type="ARBA" id="ARBA00022729"/>
    </source>
</evidence>
<dbReference type="InterPro" id="IPR028974">
    <property type="entry name" value="TSP_type-3_rpt"/>
</dbReference>
<feature type="compositionally biased region" description="Low complexity" evidence="3">
    <location>
        <begin position="134"/>
        <end position="143"/>
    </location>
</feature>
<dbReference type="GO" id="GO:0007155">
    <property type="term" value="P:cell adhesion"/>
    <property type="evidence" value="ECO:0007669"/>
    <property type="project" value="InterPro"/>
</dbReference>
<comment type="caution">
    <text evidence="4">The sequence shown here is derived from an EMBL/GenBank/DDBJ whole genome shotgun (WGS) entry which is preliminary data.</text>
</comment>
<accession>A0A9X3WZ00</accession>
<dbReference type="PANTHER" id="PTHR10199:SF100">
    <property type="entry name" value="THROMBOSPONDIN, ISOFORM A"/>
    <property type="match status" value="1"/>
</dbReference>
<keyword evidence="2" id="KW-0106">Calcium</keyword>
<evidence type="ECO:0000256" key="3">
    <source>
        <dbReference type="SAM" id="MobiDB-lite"/>
    </source>
</evidence>
<dbReference type="PROSITE" id="PS51257">
    <property type="entry name" value="PROKAR_LIPOPROTEIN"/>
    <property type="match status" value="1"/>
</dbReference>
<dbReference type="Proteomes" id="UP001151081">
    <property type="component" value="Unassembled WGS sequence"/>
</dbReference>
<sequence length="291" mass="30560">MSVPVRTRGVCLNMKRTNGFHYVTAFFATLVAVGCMDSSRREDEIVETAEEQLIAGCADNDNDGVCNSDDNCRNDYNEDQADADNDGVGNACDNCRNTANSGQADDDNDGVGNACEIVSCADSDKDGVCNNVDNCPNDPNPGQGDKDGDGRGDVCDNCPNDPNPGQTDSDGDGKGDACDVVGGGGSGPCKDEDHDTICNDDDRCDNTDKELDTAPGGLKPNHAIFTGKSGTAFDVGKLGNGDDSKFSFTLEDTAGCTCKQIRDELGINGKGLDKFGCPPGVMQHWINLVNK</sequence>
<dbReference type="InterPro" id="IPR003367">
    <property type="entry name" value="Thrombospondin_3-like_rpt"/>
</dbReference>
<evidence type="ECO:0000313" key="5">
    <source>
        <dbReference type="Proteomes" id="UP001151081"/>
    </source>
</evidence>
<keyword evidence="5" id="KW-1185">Reference proteome</keyword>
<reference evidence="4 5" key="1">
    <citation type="submission" date="2021-04" db="EMBL/GenBank/DDBJ databases">
        <title>Genome analysis of Polyangium sp.</title>
        <authorList>
            <person name="Li Y."/>
            <person name="Wang J."/>
        </authorList>
    </citation>
    <scope>NUCLEOTIDE SEQUENCE [LARGE SCALE GENOMIC DNA]</scope>
    <source>
        <strain evidence="4 5">SDU14</strain>
    </source>
</reference>
<dbReference type="GO" id="GO:0005509">
    <property type="term" value="F:calcium ion binding"/>
    <property type="evidence" value="ECO:0007669"/>
    <property type="project" value="InterPro"/>
</dbReference>
<feature type="compositionally biased region" description="Basic and acidic residues" evidence="3">
    <location>
        <begin position="144"/>
        <end position="154"/>
    </location>
</feature>
<proteinExistence type="predicted"/>